<dbReference type="InterPro" id="IPR001480">
    <property type="entry name" value="Bulb-type_lectin_dom"/>
</dbReference>
<accession>A0A445IC34</accession>
<dbReference type="GO" id="GO:0048544">
    <property type="term" value="P:recognition of pollen"/>
    <property type="evidence" value="ECO:0007669"/>
    <property type="project" value="InterPro"/>
</dbReference>
<dbReference type="InterPro" id="IPR003609">
    <property type="entry name" value="Pan_app"/>
</dbReference>
<comment type="caution">
    <text evidence="26">The sequence shown here is derived from an EMBL/GenBank/DDBJ whole genome shotgun (WGS) entry which is preliminary data.</text>
</comment>
<dbReference type="SMART" id="SM00220">
    <property type="entry name" value="S_TKc"/>
    <property type="match status" value="1"/>
</dbReference>
<dbReference type="PROSITE" id="PS50011">
    <property type="entry name" value="PROTEIN_KINASE_DOM"/>
    <property type="match status" value="1"/>
</dbReference>
<keyword evidence="17" id="KW-0325">Glycoprotein</keyword>
<evidence type="ECO:0000256" key="12">
    <source>
        <dbReference type="ARBA" id="ARBA00022840"/>
    </source>
</evidence>
<proteinExistence type="predicted"/>
<evidence type="ECO:0000259" key="24">
    <source>
        <dbReference type="PROSITE" id="PS50927"/>
    </source>
</evidence>
<dbReference type="GO" id="GO:0106310">
    <property type="term" value="F:protein serine kinase activity"/>
    <property type="evidence" value="ECO:0007669"/>
    <property type="project" value="RHEA"/>
</dbReference>
<dbReference type="Proteomes" id="UP000289340">
    <property type="component" value="Chromosome 11"/>
</dbReference>
<dbReference type="Gene3D" id="1.10.510.10">
    <property type="entry name" value="Transferase(Phosphotransferase) domain 1"/>
    <property type="match status" value="1"/>
</dbReference>
<sequence>MRTGELLLFFSFLVSLALWFQLCFAGDTLIAGQEITQNRTGNLVSSSRTFELGFFSLSGEKKYYLGIWYRELEKETQKAVWVANRDKPVEDSSRVFRIAEDGNMVVEGASSKRYWSSKLEASSSKNTTVKLLDSGNLVLMDDNLGITSYLWQSFQNPTDTFLPGMKMDANLSLISWKDATDPLPGNFSFKLIHGQKFVVEKHLKRYWTLDAIDYRIARLLENATSGKVPYKLSGITLYPERPYRYGKSMLLMNYSGEIQFLKWDEDDRQWDKRWSRPADKCDIYNCCGSFGFCNKNNLNLNLEPCRCLPGFRRRPAGEIQDKGCVRKSTSSCIDKKDVMFLNLTNIKVGDLPDQESFDGTEAECQSLCLNNNTKCSESQCQAYSYSNSTSYDRDHSSTCKIWRRDLSTLPERYNSDFLEEFVPGPILSILVKRSDIVPYAKSCEPCGIYVIPYPLSTGPNCGDPMYNNFNCNKSTGQVTFKILGGTSHQVIWIDEDTRMFYIQPNGSYPCNSSNQNITPNFPFNVTDQCSEADDDGKIKITWLPAPEPPCTELIDCHNWPHSTCRETREGGSRCRCDSNYKWNNTIMSCTLEEHSTNQLELILIVILSGMAILACTIAFAIVRRKKKAHELGQANARIQESLYESERHVKGLIGLGSLAEKDIEGIEVPCYTFASILAATANFSDSNKLGRGGYGPVYKGTFPGGQDIAVKRLSSVSTQGLQEFKNEVILIAKLQHRNLVRLRGYCIKGDEKILLYEYMPNKSLDSFIFDRTRTLLLDWPMRFEIILGIARGLLYLHQDSRLRVIHRDLKTSNILLDEDMNPKISDFGLAKIFGGKETEASTERIVGTYGYMAPEYALDGFFSIKSDVFSFGVVLLEILSGKKNTGFYQSKQISSLLGHAWKLWTEKKLLDLMDQSLGETCNENQFIKCAVIGLLCIQDEPGDRPTMSNVLYMLDIETATMPIPTQPTFFVNKHFSSSASSSSKPEISLQFESSYQEGR</sequence>
<dbReference type="EC" id="2.7.11.1" evidence="2"/>
<keyword evidence="15" id="KW-1015">Disulfide bond</keyword>
<evidence type="ECO:0000256" key="7">
    <source>
        <dbReference type="ARBA" id="ARBA00022692"/>
    </source>
</evidence>
<dbReference type="InterPro" id="IPR008271">
    <property type="entry name" value="Ser/Thr_kinase_AS"/>
</dbReference>
<evidence type="ECO:0000313" key="27">
    <source>
        <dbReference type="Proteomes" id="UP000289340"/>
    </source>
</evidence>
<dbReference type="SMART" id="SM00473">
    <property type="entry name" value="PAN_AP"/>
    <property type="match status" value="1"/>
</dbReference>
<dbReference type="InterPro" id="IPR011009">
    <property type="entry name" value="Kinase-like_dom_sf"/>
</dbReference>
<dbReference type="Pfam" id="PF01453">
    <property type="entry name" value="B_lectin"/>
    <property type="match status" value="1"/>
</dbReference>
<feature type="domain" description="Apple" evidence="25">
    <location>
        <begin position="332"/>
        <end position="422"/>
    </location>
</feature>
<dbReference type="Gene3D" id="3.30.200.20">
    <property type="entry name" value="Phosphorylase Kinase, domain 1"/>
    <property type="match status" value="1"/>
</dbReference>
<dbReference type="Pfam" id="PF07714">
    <property type="entry name" value="PK_Tyr_Ser-Thr"/>
    <property type="match status" value="1"/>
</dbReference>
<evidence type="ECO:0000256" key="6">
    <source>
        <dbReference type="ARBA" id="ARBA00022679"/>
    </source>
</evidence>
<evidence type="ECO:0000259" key="23">
    <source>
        <dbReference type="PROSITE" id="PS50011"/>
    </source>
</evidence>
<dbReference type="SMART" id="SM00108">
    <property type="entry name" value="B_lectin"/>
    <property type="match status" value="1"/>
</dbReference>
<dbReference type="FunFam" id="1.10.510.10:FF:000060">
    <property type="entry name" value="G-type lectin S-receptor-like serine/threonine-protein kinase"/>
    <property type="match status" value="1"/>
</dbReference>
<evidence type="ECO:0000256" key="13">
    <source>
        <dbReference type="ARBA" id="ARBA00022989"/>
    </source>
</evidence>
<dbReference type="SUPFAM" id="SSF56112">
    <property type="entry name" value="Protein kinase-like (PK-like)"/>
    <property type="match status" value="1"/>
</dbReference>
<organism evidence="26 27">
    <name type="scientific">Glycine soja</name>
    <name type="common">Wild soybean</name>
    <dbReference type="NCBI Taxonomy" id="3848"/>
    <lineage>
        <taxon>Eukaryota</taxon>
        <taxon>Viridiplantae</taxon>
        <taxon>Streptophyta</taxon>
        <taxon>Embryophyta</taxon>
        <taxon>Tracheophyta</taxon>
        <taxon>Spermatophyta</taxon>
        <taxon>Magnoliopsida</taxon>
        <taxon>eudicotyledons</taxon>
        <taxon>Gunneridae</taxon>
        <taxon>Pentapetalae</taxon>
        <taxon>rosids</taxon>
        <taxon>fabids</taxon>
        <taxon>Fabales</taxon>
        <taxon>Fabaceae</taxon>
        <taxon>Papilionoideae</taxon>
        <taxon>50 kb inversion clade</taxon>
        <taxon>NPAAA clade</taxon>
        <taxon>indigoferoid/millettioid clade</taxon>
        <taxon>Phaseoleae</taxon>
        <taxon>Glycine</taxon>
        <taxon>Glycine subgen. Soja</taxon>
    </lineage>
</organism>
<evidence type="ECO:0000256" key="14">
    <source>
        <dbReference type="ARBA" id="ARBA00023136"/>
    </source>
</evidence>
<dbReference type="InterPro" id="IPR000719">
    <property type="entry name" value="Prot_kinase_dom"/>
</dbReference>
<keyword evidence="27" id="KW-1185">Reference proteome</keyword>
<evidence type="ECO:0000256" key="19">
    <source>
        <dbReference type="ARBA" id="ARBA00048679"/>
    </source>
</evidence>
<feature type="domain" description="Protein kinase" evidence="23">
    <location>
        <begin position="683"/>
        <end position="969"/>
    </location>
</feature>
<dbReference type="GO" id="GO:0030246">
    <property type="term" value="F:carbohydrate binding"/>
    <property type="evidence" value="ECO:0007669"/>
    <property type="project" value="UniProtKB-KW"/>
</dbReference>
<keyword evidence="12" id="KW-0067">ATP-binding</keyword>
<dbReference type="SUPFAM" id="SSF51110">
    <property type="entry name" value="alpha-D-mannose-specific plant lectins"/>
    <property type="match status" value="1"/>
</dbReference>
<evidence type="ECO:0000256" key="16">
    <source>
        <dbReference type="ARBA" id="ARBA00023170"/>
    </source>
</evidence>
<dbReference type="InterPro" id="IPR001245">
    <property type="entry name" value="Ser-Thr/Tyr_kinase_cat_dom"/>
</dbReference>
<keyword evidence="4" id="KW-0723">Serine/threonine-protein kinase</keyword>
<dbReference type="CDD" id="cd14066">
    <property type="entry name" value="STKc_IRAK"/>
    <property type="match status" value="1"/>
</dbReference>
<evidence type="ECO:0000256" key="15">
    <source>
        <dbReference type="ARBA" id="ARBA00023157"/>
    </source>
</evidence>
<dbReference type="PROSITE" id="PS00108">
    <property type="entry name" value="PROTEIN_KINASE_ST"/>
    <property type="match status" value="1"/>
</dbReference>
<feature type="transmembrane region" description="Helical" evidence="21">
    <location>
        <begin position="601"/>
        <end position="622"/>
    </location>
</feature>
<evidence type="ECO:0000256" key="2">
    <source>
        <dbReference type="ARBA" id="ARBA00012513"/>
    </source>
</evidence>
<evidence type="ECO:0000256" key="10">
    <source>
        <dbReference type="ARBA" id="ARBA00022741"/>
    </source>
</evidence>
<evidence type="ECO:0000256" key="21">
    <source>
        <dbReference type="SAM" id="Phobius"/>
    </source>
</evidence>
<evidence type="ECO:0000256" key="3">
    <source>
        <dbReference type="ARBA" id="ARBA00022475"/>
    </source>
</evidence>
<feature type="signal peptide" evidence="22">
    <location>
        <begin position="1"/>
        <end position="25"/>
    </location>
</feature>
<evidence type="ECO:0000256" key="20">
    <source>
        <dbReference type="SAM" id="MobiDB-lite"/>
    </source>
</evidence>
<evidence type="ECO:0000256" key="1">
    <source>
        <dbReference type="ARBA" id="ARBA00004251"/>
    </source>
</evidence>
<dbReference type="Gene3D" id="2.90.10.10">
    <property type="entry name" value="Bulb-type lectin domain"/>
    <property type="match status" value="1"/>
</dbReference>
<dbReference type="AlphaFoldDB" id="A0A445IC34"/>
<dbReference type="PROSITE" id="PS50948">
    <property type="entry name" value="PAN"/>
    <property type="match status" value="1"/>
</dbReference>
<dbReference type="GO" id="GO:0005886">
    <property type="term" value="C:plasma membrane"/>
    <property type="evidence" value="ECO:0007669"/>
    <property type="project" value="UniProtKB-SubCell"/>
</dbReference>
<comment type="catalytic activity">
    <reaction evidence="19">
        <text>L-seryl-[protein] + ATP = O-phospho-L-seryl-[protein] + ADP + H(+)</text>
        <dbReference type="Rhea" id="RHEA:17989"/>
        <dbReference type="Rhea" id="RHEA-COMP:9863"/>
        <dbReference type="Rhea" id="RHEA-COMP:11604"/>
        <dbReference type="ChEBI" id="CHEBI:15378"/>
        <dbReference type="ChEBI" id="CHEBI:29999"/>
        <dbReference type="ChEBI" id="CHEBI:30616"/>
        <dbReference type="ChEBI" id="CHEBI:83421"/>
        <dbReference type="ChEBI" id="CHEBI:456216"/>
        <dbReference type="EC" id="2.7.11.1"/>
    </reaction>
</comment>
<evidence type="ECO:0000256" key="22">
    <source>
        <dbReference type="SAM" id="SignalP"/>
    </source>
</evidence>
<evidence type="ECO:0000259" key="25">
    <source>
        <dbReference type="PROSITE" id="PS50948"/>
    </source>
</evidence>
<evidence type="ECO:0000256" key="8">
    <source>
        <dbReference type="ARBA" id="ARBA00022729"/>
    </source>
</evidence>
<comment type="catalytic activity">
    <reaction evidence="18">
        <text>L-threonyl-[protein] + ATP = O-phospho-L-threonyl-[protein] + ADP + H(+)</text>
        <dbReference type="Rhea" id="RHEA:46608"/>
        <dbReference type="Rhea" id="RHEA-COMP:11060"/>
        <dbReference type="Rhea" id="RHEA-COMP:11605"/>
        <dbReference type="ChEBI" id="CHEBI:15378"/>
        <dbReference type="ChEBI" id="CHEBI:30013"/>
        <dbReference type="ChEBI" id="CHEBI:30616"/>
        <dbReference type="ChEBI" id="CHEBI:61977"/>
        <dbReference type="ChEBI" id="CHEBI:456216"/>
        <dbReference type="EC" id="2.7.11.1"/>
    </reaction>
</comment>
<evidence type="ECO:0000313" key="26">
    <source>
        <dbReference type="EMBL" id="RZB83610.1"/>
    </source>
</evidence>
<keyword evidence="10" id="KW-0547">Nucleotide-binding</keyword>
<dbReference type="GO" id="GO:0004674">
    <property type="term" value="F:protein serine/threonine kinase activity"/>
    <property type="evidence" value="ECO:0007669"/>
    <property type="project" value="UniProtKB-KW"/>
</dbReference>
<keyword evidence="9 26" id="KW-0430">Lectin</keyword>
<evidence type="ECO:0000256" key="11">
    <source>
        <dbReference type="ARBA" id="ARBA00022777"/>
    </source>
</evidence>
<evidence type="ECO:0000256" key="5">
    <source>
        <dbReference type="ARBA" id="ARBA00022553"/>
    </source>
</evidence>
<comment type="subcellular location">
    <subcellularLocation>
        <location evidence="1">Cell membrane</location>
        <topology evidence="1">Single-pass type I membrane protein</topology>
    </subcellularLocation>
</comment>
<dbReference type="PROSITE" id="PS50927">
    <property type="entry name" value="BULB_LECTIN"/>
    <property type="match status" value="1"/>
</dbReference>
<feature type="chain" id="PRO_5019211901" description="non-specific serine/threonine protein kinase" evidence="22">
    <location>
        <begin position="26"/>
        <end position="999"/>
    </location>
</feature>
<keyword evidence="7 21" id="KW-0812">Transmembrane</keyword>
<dbReference type="EMBL" id="QZWG01000011">
    <property type="protein sequence ID" value="RZB83610.1"/>
    <property type="molecule type" value="Genomic_DNA"/>
</dbReference>
<dbReference type="PANTHER" id="PTHR27002:SF798">
    <property type="entry name" value="S-LOCUS LECTIN KINASE FAMILY PROTEIN"/>
    <property type="match status" value="1"/>
</dbReference>
<name>A0A445IC34_GLYSO</name>
<dbReference type="PANTHER" id="PTHR27002">
    <property type="entry name" value="RECEPTOR-LIKE SERINE/THREONINE-PROTEIN KINASE SD1-8"/>
    <property type="match status" value="1"/>
</dbReference>
<feature type="compositionally biased region" description="Polar residues" evidence="20">
    <location>
        <begin position="990"/>
        <end position="999"/>
    </location>
</feature>
<keyword evidence="14 21" id="KW-0472">Membrane</keyword>
<protein>
    <recommendedName>
        <fullName evidence="2">non-specific serine/threonine protein kinase</fullName>
        <ecNumber evidence="2">2.7.11.1</ecNumber>
    </recommendedName>
</protein>
<feature type="region of interest" description="Disordered" evidence="20">
    <location>
        <begin position="977"/>
        <end position="999"/>
    </location>
</feature>
<dbReference type="GO" id="GO:0005524">
    <property type="term" value="F:ATP binding"/>
    <property type="evidence" value="ECO:0007669"/>
    <property type="project" value="UniProtKB-KW"/>
</dbReference>
<evidence type="ECO:0000256" key="18">
    <source>
        <dbReference type="ARBA" id="ARBA00047899"/>
    </source>
</evidence>
<keyword evidence="5" id="KW-0597">Phosphoprotein</keyword>
<keyword evidence="11 26" id="KW-0418">Kinase</keyword>
<dbReference type="InterPro" id="IPR036426">
    <property type="entry name" value="Bulb-type_lectin_dom_sf"/>
</dbReference>
<dbReference type="CDD" id="cd01098">
    <property type="entry name" value="PAN_AP_plant"/>
    <property type="match status" value="1"/>
</dbReference>
<dbReference type="Gramene" id="XM_028334922.1">
    <property type="protein sequence ID" value="XP_028190723.1"/>
    <property type="gene ID" value="LOC114376688"/>
</dbReference>
<dbReference type="Pfam" id="PF00954">
    <property type="entry name" value="S_locus_glycop"/>
    <property type="match status" value="1"/>
</dbReference>
<dbReference type="InterPro" id="IPR000858">
    <property type="entry name" value="S_locus_glycoprot_dom"/>
</dbReference>
<dbReference type="FunFam" id="3.30.200.20:FF:000330">
    <property type="entry name" value="G-type lectin S-receptor-like serine/threonine-protein kinase At4g03230"/>
    <property type="match status" value="1"/>
</dbReference>
<evidence type="ECO:0000256" key="4">
    <source>
        <dbReference type="ARBA" id="ARBA00022527"/>
    </source>
</evidence>
<evidence type="ECO:0000256" key="9">
    <source>
        <dbReference type="ARBA" id="ARBA00022734"/>
    </source>
</evidence>
<feature type="domain" description="Bulb-type lectin" evidence="24">
    <location>
        <begin position="26"/>
        <end position="152"/>
    </location>
</feature>
<keyword evidence="16 26" id="KW-0675">Receptor</keyword>
<dbReference type="FunFam" id="2.90.10.10:FF:000009">
    <property type="entry name" value="Receptor-like serine/threonine-protein kinase SD1-8"/>
    <property type="match status" value="1"/>
</dbReference>
<keyword evidence="8 22" id="KW-0732">Signal</keyword>
<evidence type="ECO:0000256" key="17">
    <source>
        <dbReference type="ARBA" id="ARBA00023180"/>
    </source>
</evidence>
<dbReference type="CDD" id="cd00028">
    <property type="entry name" value="B_lectin"/>
    <property type="match status" value="1"/>
</dbReference>
<gene>
    <name evidence="26" type="ORF">D0Y65_032240</name>
</gene>
<keyword evidence="13 21" id="KW-1133">Transmembrane helix</keyword>
<keyword evidence="3" id="KW-1003">Cell membrane</keyword>
<reference evidence="26 27" key="1">
    <citation type="submission" date="2018-09" db="EMBL/GenBank/DDBJ databases">
        <title>A high-quality reference genome of wild soybean provides a powerful tool to mine soybean genomes.</title>
        <authorList>
            <person name="Xie M."/>
            <person name="Chung C.Y.L."/>
            <person name="Li M.-W."/>
            <person name="Wong F.-L."/>
            <person name="Chan T.-F."/>
            <person name="Lam H.-M."/>
        </authorList>
    </citation>
    <scope>NUCLEOTIDE SEQUENCE [LARGE SCALE GENOMIC DNA]</scope>
    <source>
        <strain evidence="27">cv. W05</strain>
        <tissue evidence="26">Hypocotyl of etiolated seedlings</tissue>
    </source>
</reference>
<keyword evidence="6 26" id="KW-0808">Transferase</keyword>